<protein>
    <submittedName>
        <fullName evidence="9">AEC family transporter</fullName>
    </submittedName>
</protein>
<comment type="similarity">
    <text evidence="2">Belongs to the auxin efflux carrier (TC 2.A.69) family.</text>
</comment>
<dbReference type="InterPro" id="IPR004776">
    <property type="entry name" value="Mem_transp_PIN-like"/>
</dbReference>
<dbReference type="GO" id="GO:0055085">
    <property type="term" value="P:transmembrane transport"/>
    <property type="evidence" value="ECO:0007669"/>
    <property type="project" value="InterPro"/>
</dbReference>
<dbReference type="Pfam" id="PF03547">
    <property type="entry name" value="Mem_trans"/>
    <property type="match status" value="1"/>
</dbReference>
<dbReference type="GO" id="GO:0005886">
    <property type="term" value="C:plasma membrane"/>
    <property type="evidence" value="ECO:0007669"/>
    <property type="project" value="UniProtKB-SubCell"/>
</dbReference>
<evidence type="ECO:0000256" key="8">
    <source>
        <dbReference type="SAM" id="Phobius"/>
    </source>
</evidence>
<evidence type="ECO:0000256" key="5">
    <source>
        <dbReference type="ARBA" id="ARBA00022692"/>
    </source>
</evidence>
<keyword evidence="5 8" id="KW-0812">Transmembrane</keyword>
<evidence type="ECO:0000256" key="6">
    <source>
        <dbReference type="ARBA" id="ARBA00022989"/>
    </source>
</evidence>
<feature type="transmembrane region" description="Helical" evidence="8">
    <location>
        <begin position="287"/>
        <end position="307"/>
    </location>
</feature>
<dbReference type="RefSeq" id="WP_149082331.1">
    <property type="nucleotide sequence ID" value="NZ_VTAW01000022.1"/>
</dbReference>
<evidence type="ECO:0000256" key="1">
    <source>
        <dbReference type="ARBA" id="ARBA00004651"/>
    </source>
</evidence>
<comment type="subcellular location">
    <subcellularLocation>
        <location evidence="1">Cell membrane</location>
        <topology evidence="1">Multi-pass membrane protein</topology>
    </subcellularLocation>
</comment>
<dbReference type="Proteomes" id="UP000324104">
    <property type="component" value="Unassembled WGS sequence"/>
</dbReference>
<evidence type="ECO:0000256" key="4">
    <source>
        <dbReference type="ARBA" id="ARBA00022475"/>
    </source>
</evidence>
<keyword evidence="10" id="KW-1185">Reference proteome</keyword>
<evidence type="ECO:0000313" key="9">
    <source>
        <dbReference type="EMBL" id="TYT61130.1"/>
    </source>
</evidence>
<keyword evidence="7 8" id="KW-0472">Membrane</keyword>
<evidence type="ECO:0000313" key="10">
    <source>
        <dbReference type="Proteomes" id="UP000324104"/>
    </source>
</evidence>
<organism evidence="9 10">
    <name type="scientific">Natrialba swarupiae</name>
    <dbReference type="NCBI Taxonomy" id="2448032"/>
    <lineage>
        <taxon>Archaea</taxon>
        <taxon>Methanobacteriati</taxon>
        <taxon>Methanobacteriota</taxon>
        <taxon>Stenosarchaea group</taxon>
        <taxon>Halobacteria</taxon>
        <taxon>Halobacteriales</taxon>
        <taxon>Natrialbaceae</taxon>
        <taxon>Natrialba</taxon>
    </lineage>
</organism>
<feature type="transmembrane region" description="Helical" evidence="8">
    <location>
        <begin position="38"/>
        <end position="58"/>
    </location>
</feature>
<reference evidence="9 10" key="1">
    <citation type="submission" date="2019-08" db="EMBL/GenBank/DDBJ databases">
        <title>Archaea genome.</title>
        <authorList>
            <person name="Kajale S."/>
            <person name="Shouche Y."/>
            <person name="Deshpande N."/>
            <person name="Sharma A."/>
        </authorList>
    </citation>
    <scope>NUCLEOTIDE SEQUENCE [LARGE SCALE GENOMIC DNA]</scope>
    <source>
        <strain evidence="9 10">ESP3B_9</strain>
    </source>
</reference>
<name>A0A5D5ANV2_9EURY</name>
<feature type="transmembrane region" description="Helical" evidence="8">
    <location>
        <begin position="70"/>
        <end position="88"/>
    </location>
</feature>
<sequence>MDLGFDVGVLARLLALLVVLLIGAGLRSSGVLDAKRTARLNAVAYYVALPALIFVSTYDQAIGELLSVTLVGGLLFVLFTTASLAWLVHRGQETNGRRSVAIVQSYHSNLGYLGLPLVAATFDAQVTAVASVVLGVVTLVQVPMTIVVLSTFSSADANLVDELRGLATNPVLLSLIVGLGVGSIGVALPTAAATGLDAVGSLALPLALLCVGASLEFDVPAVDVGATGTVVGLKIVCMPVLAWIVFSTLAVDTPTFVASVVMLATPTAVSTYVFAAKLEGDEEFASLNVFTTTLVSIVTLFVVITLLT</sequence>
<keyword evidence="4" id="KW-1003">Cell membrane</keyword>
<keyword evidence="3" id="KW-0813">Transport</keyword>
<accession>A0A5D5ANV2</accession>
<evidence type="ECO:0000256" key="3">
    <source>
        <dbReference type="ARBA" id="ARBA00022448"/>
    </source>
</evidence>
<proteinExistence type="inferred from homology"/>
<feature type="transmembrane region" description="Helical" evidence="8">
    <location>
        <begin position="6"/>
        <end position="26"/>
    </location>
</feature>
<dbReference type="AlphaFoldDB" id="A0A5D5ANV2"/>
<feature type="transmembrane region" description="Helical" evidence="8">
    <location>
        <begin position="171"/>
        <end position="192"/>
    </location>
</feature>
<keyword evidence="6 8" id="KW-1133">Transmembrane helix</keyword>
<gene>
    <name evidence="9" type="ORF">FYC77_15100</name>
</gene>
<dbReference type="InterPro" id="IPR038770">
    <property type="entry name" value="Na+/solute_symporter_sf"/>
</dbReference>
<feature type="transmembrane region" description="Helical" evidence="8">
    <location>
        <begin position="198"/>
        <end position="219"/>
    </location>
</feature>
<dbReference type="PANTHER" id="PTHR36838">
    <property type="entry name" value="AUXIN EFFLUX CARRIER FAMILY PROTEIN"/>
    <property type="match status" value="1"/>
</dbReference>
<evidence type="ECO:0000256" key="2">
    <source>
        <dbReference type="ARBA" id="ARBA00010145"/>
    </source>
</evidence>
<comment type="caution">
    <text evidence="9">The sequence shown here is derived from an EMBL/GenBank/DDBJ whole genome shotgun (WGS) entry which is preliminary data.</text>
</comment>
<feature type="transmembrane region" description="Helical" evidence="8">
    <location>
        <begin position="231"/>
        <end position="250"/>
    </location>
</feature>
<feature type="transmembrane region" description="Helical" evidence="8">
    <location>
        <begin position="128"/>
        <end position="150"/>
    </location>
</feature>
<dbReference type="EMBL" id="VTAW01000022">
    <property type="protein sequence ID" value="TYT61130.1"/>
    <property type="molecule type" value="Genomic_DNA"/>
</dbReference>
<feature type="transmembrane region" description="Helical" evidence="8">
    <location>
        <begin position="256"/>
        <end position="275"/>
    </location>
</feature>
<dbReference type="Gene3D" id="1.20.1530.20">
    <property type="match status" value="1"/>
</dbReference>
<evidence type="ECO:0000256" key="7">
    <source>
        <dbReference type="ARBA" id="ARBA00023136"/>
    </source>
</evidence>